<dbReference type="EMBL" id="BPQV01000004">
    <property type="protein sequence ID" value="GJE26947.1"/>
    <property type="molecule type" value="Genomic_DNA"/>
</dbReference>
<feature type="domain" description="SsuA/THI5-like" evidence="2">
    <location>
        <begin position="49"/>
        <end position="251"/>
    </location>
</feature>
<dbReference type="InterPro" id="IPR027939">
    <property type="entry name" value="NMT1/THI5"/>
</dbReference>
<dbReference type="Pfam" id="PF09084">
    <property type="entry name" value="NMT1"/>
    <property type="match status" value="1"/>
</dbReference>
<organism evidence="3 4">
    <name type="scientific">Methylobacterium organophilum</name>
    <dbReference type="NCBI Taxonomy" id="410"/>
    <lineage>
        <taxon>Bacteria</taxon>
        <taxon>Pseudomonadati</taxon>
        <taxon>Pseudomonadota</taxon>
        <taxon>Alphaproteobacteria</taxon>
        <taxon>Hyphomicrobiales</taxon>
        <taxon>Methylobacteriaceae</taxon>
        <taxon>Methylobacterium</taxon>
    </lineage>
</organism>
<dbReference type="PANTHER" id="PTHR31528">
    <property type="entry name" value="4-AMINO-5-HYDROXYMETHYL-2-METHYLPYRIMIDINE PHOSPHATE SYNTHASE THI11-RELATED"/>
    <property type="match status" value="1"/>
</dbReference>
<keyword evidence="4" id="KW-1185">Reference proteome</keyword>
<feature type="signal peptide" evidence="1">
    <location>
        <begin position="1"/>
        <end position="35"/>
    </location>
</feature>
<dbReference type="Proteomes" id="UP001055156">
    <property type="component" value="Unassembled WGS sequence"/>
</dbReference>
<evidence type="ECO:0000313" key="4">
    <source>
        <dbReference type="Proteomes" id="UP001055156"/>
    </source>
</evidence>
<dbReference type="Gene3D" id="3.40.190.10">
    <property type="entry name" value="Periplasmic binding protein-like II"/>
    <property type="match status" value="2"/>
</dbReference>
<gene>
    <name evidence="3" type="primary">ribY_1</name>
    <name evidence="3" type="ORF">LKMONMHP_1801</name>
</gene>
<dbReference type="RefSeq" id="WP_238310806.1">
    <property type="nucleotide sequence ID" value="NZ_BPQV01000004.1"/>
</dbReference>
<reference evidence="3" key="1">
    <citation type="journal article" date="2021" name="Front. Microbiol.">
        <title>Comprehensive Comparative Genomics and Phenotyping of Methylobacterium Species.</title>
        <authorList>
            <person name="Alessa O."/>
            <person name="Ogura Y."/>
            <person name="Fujitani Y."/>
            <person name="Takami H."/>
            <person name="Hayashi T."/>
            <person name="Sahin N."/>
            <person name="Tani A."/>
        </authorList>
    </citation>
    <scope>NUCLEOTIDE SEQUENCE</scope>
    <source>
        <strain evidence="3">NBRC 15689</strain>
    </source>
</reference>
<evidence type="ECO:0000259" key="2">
    <source>
        <dbReference type="Pfam" id="PF09084"/>
    </source>
</evidence>
<evidence type="ECO:0000256" key="1">
    <source>
        <dbReference type="SAM" id="SignalP"/>
    </source>
</evidence>
<accession>A0ABQ4TA64</accession>
<dbReference type="InterPro" id="IPR015168">
    <property type="entry name" value="SsuA/THI5"/>
</dbReference>
<evidence type="ECO:0000313" key="3">
    <source>
        <dbReference type="EMBL" id="GJE26947.1"/>
    </source>
</evidence>
<name>A0ABQ4TA64_METOR</name>
<feature type="chain" id="PRO_5045709544" evidence="1">
    <location>
        <begin position="36"/>
        <end position="336"/>
    </location>
</feature>
<protein>
    <submittedName>
        <fullName evidence="3">Riboflavin-binding protein RibY</fullName>
    </submittedName>
</protein>
<dbReference type="SUPFAM" id="SSF53850">
    <property type="entry name" value="Periplasmic binding protein-like II"/>
    <property type="match status" value="1"/>
</dbReference>
<reference evidence="3" key="2">
    <citation type="submission" date="2021-08" db="EMBL/GenBank/DDBJ databases">
        <authorList>
            <person name="Tani A."/>
            <person name="Ola A."/>
            <person name="Ogura Y."/>
            <person name="Katsura K."/>
            <person name="Hayashi T."/>
        </authorList>
    </citation>
    <scope>NUCLEOTIDE SEQUENCE</scope>
    <source>
        <strain evidence="3">NBRC 15689</strain>
    </source>
</reference>
<comment type="caution">
    <text evidence="3">The sequence shown here is derived from an EMBL/GenBank/DDBJ whole genome shotgun (WGS) entry which is preliminary data.</text>
</comment>
<proteinExistence type="predicted"/>
<sequence>MPAAVPSTARHTRRTSRLLAALAVATGLAASPARALEKVSFGLNWVPEAEHCGFFQAKARGYYEAAGLDVELKPGNPNVNMPLLVASGEVNMGMGSSFTTLNLVAKGVKARTVASFFQKDPQTLVAHAGQGVATLQDLKGKPIMIGGFSRNEFWQFLKAAYGFDDGQLRPYAYSAAPFLADKKAVQQGYITDDAATLGKVLPEPPVSILLADYGYNNYATTVFATDAYLDTHKKTVRAFLDASRKGWTECMSGDYAPAMKAVLDLVPTGGEELFHFKVDQMKKRGLVEGGDAETLGIGAMTDARWKSFFDVMVKAGIYPASLDVTKAYTLEFIGKK</sequence>
<keyword evidence="1" id="KW-0732">Signal</keyword>
<dbReference type="PANTHER" id="PTHR31528:SF3">
    <property type="entry name" value="THIAMINE BIOSYNTHESIS PROTEIN HI_0357-RELATED"/>
    <property type="match status" value="1"/>
</dbReference>